<feature type="coiled-coil region" evidence="1">
    <location>
        <begin position="71"/>
        <end position="98"/>
    </location>
</feature>
<dbReference type="PATRIC" id="fig|888055.3.peg.1632"/>
<comment type="caution">
    <text evidence="2">The sequence shown here is derived from an EMBL/GenBank/DDBJ whole genome shotgun (WGS) entry which is preliminary data.</text>
</comment>
<organism evidence="2 3">
    <name type="scientific">Leptotrichia wadei (strain F0279)</name>
    <dbReference type="NCBI Taxonomy" id="888055"/>
    <lineage>
        <taxon>Bacteria</taxon>
        <taxon>Fusobacteriati</taxon>
        <taxon>Fusobacteriota</taxon>
        <taxon>Fusobacteriia</taxon>
        <taxon>Fusobacteriales</taxon>
        <taxon>Leptotrichiaceae</taxon>
        <taxon>Leptotrichia</taxon>
    </lineage>
</organism>
<accession>U2PX48</accession>
<sequence length="640" mass="78811">MVDIMIKKQNKNESEEVLYIIGNGFDLNLGLKTSYNDYFTYRNDNELKNIIKEITDLSLKENKFTKYKFNIEKIHGLKDNLQEMYELIEEKCDRLSINSKEVYPEKYMKYDKIKQEIGKDISKYYYSNYFVNKLGDSETDKKILNTSKEAKLVWFDRLKSYIEFLKSKEIENKEKYQIEKAKEDIISLVNNKIYENIQKGYFKKDIISLYDFSSRNMYRLFLLLNDNFENNWNSVEEKITNYIRQLINIFSFENYNELLFKIKDIEWIDKFFKEDFMNIIIEQQKLKKNTKDKIKEIRRRFYRELWKLELESHKTVKYNYRLEYKLYKKIIDLFEEKIKIFLKNSNLKYEFEKNYKKYKEYLIELFQLIDYINFCIEIKMIEPYIKVKGFKDLKIFFEKEKIIDLFEEFKNFEKEYRNYFIEINNSILGILNLNINVMKENNFFDSNFIIKIDDENSKKEIIKILKNKIEEKINKIINPKEEFYIMSFNYTTYLQDYFKYKVININNSIYDDEIIFGIDKIQLEKIENKEKFSFFIKSNRRKEKEQEWKSFIESHNFRKIYFYGHSLEDADYTFFEDLFNILLEKVKDKKVMEIELKFLYSNGYEESCKKATENLIEKYCIREKLSKKEKKYFKINYIKV</sequence>
<proteinExistence type="predicted"/>
<keyword evidence="1" id="KW-0175">Coiled coil</keyword>
<evidence type="ECO:0000256" key="1">
    <source>
        <dbReference type="SAM" id="Coils"/>
    </source>
</evidence>
<dbReference type="EMBL" id="AWVM01000090">
    <property type="protein sequence ID" value="ERK48671.1"/>
    <property type="molecule type" value="Genomic_DNA"/>
</dbReference>
<dbReference type="Pfam" id="PF14253">
    <property type="entry name" value="AbiH"/>
    <property type="match status" value="1"/>
</dbReference>
<evidence type="ECO:0000313" key="2">
    <source>
        <dbReference type="EMBL" id="ERK48671.1"/>
    </source>
</evidence>
<gene>
    <name evidence="2" type="ORF">HMPREF9015_01703</name>
</gene>
<reference evidence="2 3" key="1">
    <citation type="submission" date="2013-06" db="EMBL/GenBank/DDBJ databases">
        <authorList>
            <person name="Weinstock G."/>
            <person name="Sodergren E."/>
            <person name="Lobos E.A."/>
            <person name="Fulton L."/>
            <person name="Fulton R."/>
            <person name="Courtney L."/>
            <person name="Fronick C."/>
            <person name="O'Laughlin M."/>
            <person name="Godfrey J."/>
            <person name="Wilson R.M."/>
            <person name="Miner T."/>
            <person name="Farmer C."/>
            <person name="Delehaunty K."/>
            <person name="Cordes M."/>
            <person name="Minx P."/>
            <person name="Tomlinson C."/>
            <person name="Chen J."/>
            <person name="Wollam A."/>
            <person name="Pepin K.H."/>
            <person name="Bhonagiri V."/>
            <person name="Zhang X."/>
            <person name="Warren W."/>
            <person name="Mitreva M."/>
            <person name="Mardis E.R."/>
            <person name="Wilson R.K."/>
        </authorList>
    </citation>
    <scope>NUCLEOTIDE SEQUENCE [LARGE SCALE GENOMIC DNA]</scope>
    <source>
        <strain evidence="2 3">F0279</strain>
    </source>
</reference>
<dbReference type="Proteomes" id="UP000016626">
    <property type="component" value="Unassembled WGS sequence"/>
</dbReference>
<evidence type="ECO:0000313" key="3">
    <source>
        <dbReference type="Proteomes" id="UP000016626"/>
    </source>
</evidence>
<protein>
    <submittedName>
        <fullName evidence="2">Uncharacterized protein</fullName>
    </submittedName>
</protein>
<dbReference type="AlphaFoldDB" id="U2PX48"/>
<name>U2PX48_LEPWF</name>
<dbReference type="InterPro" id="IPR025935">
    <property type="entry name" value="AbiH"/>
</dbReference>
<dbReference type="HOGENOM" id="CLU_427470_0_0_0"/>